<feature type="domain" description="Glycosyl hydrolase family 13 catalytic" evidence="8">
    <location>
        <begin position="21"/>
        <end position="415"/>
    </location>
</feature>
<sequence>MPSPYARNNAPHWYKDAVIYEVHVRSFLDKSGNGHGDFAGLTSRLDYIQDLGVNALWLLPFYPSPLRDDGYDIADYCAVHPDYGTLADFRSFLREAHRRDIRVITELVLNHTSDQHAWFQRARKAKPGSPERDFYVWSDNPDKYAGTRIIFKDFEHANWTWDHVAGAYFWHRFYSHQPDLNYDNPRVETELLRVVDFWLSMGVDGLRLDALPYLFEREGAGCENLPETFDLLRRLRAHVDRRHPGRMLLAEVNQWPEDAARYFGAGDMSHMIFHFPLMTRMFLALEMEDRAPVADILEQTPTAPPHCQWAIFLRNHDELTLEMVSEEERDFLYQVYARDQRARINLGIRRRLAPLLRNNRRAMELMNVLLMTMPGSPVIYYGDELGMGDNYYLGDRNGVRTPMQWSPDKNAGFSRANPQQLYLPVVIDPEYHYQAVNVEVQQRNPSSLLWWMKRLIALRGRHKALSQGVMRMVRQDNPKVLAYLREIDGDCLLVVVNLSRHPQAARLDLPDYAGCTPVECLGGARLHPVERREYPLTLGAHGYFILALNDVQRQAGTGAHAPPTLALRRRGPGIGRFLDAELKAALQSRVLPQFLRRRAHAEVQLIDVALLDALPVGTDRAPAWLCVLESRHESGAAQARTLLLSFVDAEQGARVLEERPEDHICALTEPPGAIIEGPRERRAHNGLLRLFDQQRRIRAHNGEFVVSLDPAGRGLRGATEPPPHAELIDGPSTNVLLAYGRRVLVKLFRRTAEGGTPDLDVVRHLTGPGGFQNTPEILGELRYERPGADPLVLALARRFVDSESTAWQLCATALDLHLHRKAPSEEPAPAPLSLLSGLAWPPDDEAEASASPGDPAEAAIELIGRRAAQMHLALALDRGDPAFVPEPFDKGYKRSVYQDISSHSRRILDLLALERPGLPQAESLLADQLLDLRKELAARLLRFRDSSTRGRKIRVHGELDLRHLLFTGRDFMIVDFEGRTTRSLSARRLKRSPLRDVCDLLCSLLLVTESVLNRQVQARPQDATRLRAWADEWCGRMARCLLRGYLGEADGADFLPKDRSGRELVLSTFLLDQALFELGEALGTAPKTGLGGLLHIGIRLLTTPPAPTEETP</sequence>
<keyword evidence="4" id="KW-0479">Metal-binding</keyword>
<protein>
    <recommendedName>
        <fullName evidence="3">maltose alpha-D-glucosyltransferase</fullName>
        <ecNumber evidence="3">5.4.99.16</ecNumber>
    </recommendedName>
    <alternativeName>
        <fullName evidence="7">Maltose alpha-D-glucosyltransferase</fullName>
    </alternativeName>
</protein>
<dbReference type="SUPFAM" id="SSF51445">
    <property type="entry name" value="(Trans)glycosidases"/>
    <property type="match status" value="1"/>
</dbReference>
<evidence type="ECO:0000313" key="9">
    <source>
        <dbReference type="EMBL" id="SNR78171.1"/>
    </source>
</evidence>
<keyword evidence="10" id="KW-1185">Reference proteome</keyword>
<dbReference type="InterPro" id="IPR012810">
    <property type="entry name" value="TreS/a-amylase_N"/>
</dbReference>
<keyword evidence="6" id="KW-0413">Isomerase</keyword>
<organism evidence="9 10">
    <name type="scientific">Humidesulfovibrio mexicanus</name>
    <dbReference type="NCBI Taxonomy" id="147047"/>
    <lineage>
        <taxon>Bacteria</taxon>
        <taxon>Pseudomonadati</taxon>
        <taxon>Thermodesulfobacteriota</taxon>
        <taxon>Desulfovibrionia</taxon>
        <taxon>Desulfovibrionales</taxon>
        <taxon>Desulfovibrionaceae</taxon>
        <taxon>Humidesulfovibrio</taxon>
    </lineage>
</organism>
<dbReference type="InterPro" id="IPR013780">
    <property type="entry name" value="Glyco_hydro_b"/>
</dbReference>
<gene>
    <name evidence="9" type="ORF">SAMN04488503_1240</name>
</gene>
<evidence type="ECO:0000256" key="1">
    <source>
        <dbReference type="ARBA" id="ARBA00001595"/>
    </source>
</evidence>
<dbReference type="Gene3D" id="3.90.1200.10">
    <property type="match status" value="1"/>
</dbReference>
<dbReference type="Pfam" id="PF16657">
    <property type="entry name" value="Malt_amylase_C"/>
    <property type="match status" value="1"/>
</dbReference>
<dbReference type="Proteomes" id="UP000198324">
    <property type="component" value="Unassembled WGS sequence"/>
</dbReference>
<comment type="catalytic activity">
    <reaction evidence="1">
        <text>D-maltose = alpha,alpha-trehalose</text>
        <dbReference type="Rhea" id="RHEA:15145"/>
        <dbReference type="ChEBI" id="CHEBI:16551"/>
        <dbReference type="ChEBI" id="CHEBI:17306"/>
        <dbReference type="EC" id="5.4.99.16"/>
    </reaction>
</comment>
<dbReference type="Gene3D" id="3.90.400.10">
    <property type="entry name" value="Oligo-1,6-glucosidase, Domain 2"/>
    <property type="match status" value="1"/>
</dbReference>
<proteinExistence type="inferred from homology"/>
<dbReference type="PANTHER" id="PTHR10357:SF219">
    <property type="entry name" value="MALTOSE ALPHA-D-GLUCOSYLTRANSFERASE"/>
    <property type="match status" value="1"/>
</dbReference>
<evidence type="ECO:0000256" key="4">
    <source>
        <dbReference type="ARBA" id="ARBA00022723"/>
    </source>
</evidence>
<dbReference type="AlphaFoldDB" id="A0A238Z5H1"/>
<dbReference type="FunFam" id="3.20.20.80:FF:000055">
    <property type="entry name" value="Trehalose synthase"/>
    <property type="match status" value="1"/>
</dbReference>
<dbReference type="GO" id="GO:0016740">
    <property type="term" value="F:transferase activity"/>
    <property type="evidence" value="ECO:0007669"/>
    <property type="project" value="UniProtKB-KW"/>
</dbReference>
<dbReference type="OrthoDB" id="9805159at2"/>
<dbReference type="InterPro" id="IPR032091">
    <property type="entry name" value="Malt_amylase-like_C"/>
</dbReference>
<dbReference type="SMART" id="SM00642">
    <property type="entry name" value="Aamy"/>
    <property type="match status" value="1"/>
</dbReference>
<dbReference type="InterPro" id="IPR017853">
    <property type="entry name" value="GH"/>
</dbReference>
<dbReference type="GO" id="GO:0047471">
    <property type="term" value="F:maltose alpha-D-glucosyltransferase activity"/>
    <property type="evidence" value="ECO:0007669"/>
    <property type="project" value="UniProtKB-EC"/>
</dbReference>
<evidence type="ECO:0000259" key="8">
    <source>
        <dbReference type="SMART" id="SM00642"/>
    </source>
</evidence>
<dbReference type="CDD" id="cd11334">
    <property type="entry name" value="AmyAc_TreS"/>
    <property type="match status" value="1"/>
</dbReference>
<comment type="similarity">
    <text evidence="2">Belongs to the glycosyl hydrolase 13 family. TreS subfamily.</text>
</comment>
<dbReference type="SUPFAM" id="SSF51011">
    <property type="entry name" value="Glycosyl hydrolase domain"/>
    <property type="match status" value="1"/>
</dbReference>
<evidence type="ECO:0000256" key="3">
    <source>
        <dbReference type="ARBA" id="ARBA00012619"/>
    </source>
</evidence>
<dbReference type="PANTHER" id="PTHR10357">
    <property type="entry name" value="ALPHA-AMYLASE FAMILY MEMBER"/>
    <property type="match status" value="1"/>
</dbReference>
<evidence type="ECO:0000256" key="2">
    <source>
        <dbReference type="ARBA" id="ARBA00005496"/>
    </source>
</evidence>
<dbReference type="EMBL" id="FZOC01000002">
    <property type="protein sequence ID" value="SNR78171.1"/>
    <property type="molecule type" value="Genomic_DNA"/>
</dbReference>
<dbReference type="Gene3D" id="3.20.20.80">
    <property type="entry name" value="Glycosidases"/>
    <property type="match status" value="1"/>
</dbReference>
<name>A0A238Z5H1_9BACT</name>
<evidence type="ECO:0000256" key="5">
    <source>
        <dbReference type="ARBA" id="ARBA00022837"/>
    </source>
</evidence>
<evidence type="ECO:0000256" key="6">
    <source>
        <dbReference type="ARBA" id="ARBA00023235"/>
    </source>
</evidence>
<keyword evidence="5" id="KW-0106">Calcium</keyword>
<dbReference type="Gene3D" id="2.60.40.1180">
    <property type="entry name" value="Golgi alpha-mannosidase II"/>
    <property type="match status" value="1"/>
</dbReference>
<dbReference type="GO" id="GO:0005975">
    <property type="term" value="P:carbohydrate metabolic process"/>
    <property type="evidence" value="ECO:0007669"/>
    <property type="project" value="InterPro"/>
</dbReference>
<evidence type="ECO:0000313" key="10">
    <source>
        <dbReference type="Proteomes" id="UP000198324"/>
    </source>
</evidence>
<dbReference type="InterPro" id="IPR006047">
    <property type="entry name" value="GH13_cat_dom"/>
</dbReference>
<dbReference type="Pfam" id="PF00128">
    <property type="entry name" value="Alpha-amylase"/>
    <property type="match status" value="2"/>
</dbReference>
<dbReference type="NCBIfam" id="TIGR02456">
    <property type="entry name" value="treS_nterm"/>
    <property type="match status" value="1"/>
</dbReference>
<dbReference type="EC" id="5.4.99.16" evidence="3"/>
<dbReference type="InterPro" id="IPR045857">
    <property type="entry name" value="O16G_dom_2"/>
</dbReference>
<dbReference type="GO" id="GO:0046872">
    <property type="term" value="F:metal ion binding"/>
    <property type="evidence" value="ECO:0007669"/>
    <property type="project" value="UniProtKB-KW"/>
</dbReference>
<keyword evidence="9" id="KW-0808">Transferase</keyword>
<accession>A0A238Z5H1</accession>
<reference evidence="9 10" key="1">
    <citation type="submission" date="2017-06" db="EMBL/GenBank/DDBJ databases">
        <authorList>
            <person name="Kim H.J."/>
            <person name="Triplett B.A."/>
        </authorList>
    </citation>
    <scope>NUCLEOTIDE SEQUENCE [LARGE SCALE GENOMIC DNA]</scope>
    <source>
        <strain evidence="9 10">DSM 13116</strain>
    </source>
</reference>
<evidence type="ECO:0000256" key="7">
    <source>
        <dbReference type="ARBA" id="ARBA00031378"/>
    </source>
</evidence>
<dbReference type="RefSeq" id="WP_089272803.1">
    <property type="nucleotide sequence ID" value="NZ_FZOC01000002.1"/>
</dbReference>